<reference evidence="2" key="1">
    <citation type="submission" date="2023-03" db="EMBL/GenBank/DDBJ databases">
        <title>Lomoglobus Profundus gen. nov., sp. nov., a novel member of the phylum Verrucomicrobia, isolated from deep-marine sediment of South China Sea.</title>
        <authorList>
            <person name="Ahmad T."/>
            <person name="Ishaq S.E."/>
            <person name="Wang F."/>
        </authorList>
    </citation>
    <scope>NUCLEOTIDE SEQUENCE</scope>
    <source>
        <strain evidence="2">LMO-M01</strain>
    </source>
</reference>
<accession>A0AAE9ZWN1</accession>
<evidence type="ECO:0000313" key="3">
    <source>
        <dbReference type="Proteomes" id="UP001218638"/>
    </source>
</evidence>
<protein>
    <submittedName>
        <fullName evidence="2">Phosphopantetheine-binding protein</fullName>
    </submittedName>
</protein>
<dbReference type="InterPro" id="IPR036736">
    <property type="entry name" value="ACP-like_sf"/>
</dbReference>
<dbReference type="InterPro" id="IPR009081">
    <property type="entry name" value="PP-bd_ACP"/>
</dbReference>
<dbReference type="Pfam" id="PF00550">
    <property type="entry name" value="PP-binding"/>
    <property type="match status" value="1"/>
</dbReference>
<dbReference type="Proteomes" id="UP001218638">
    <property type="component" value="Chromosome"/>
</dbReference>
<dbReference type="AlphaFoldDB" id="A0AAE9ZWN1"/>
<feature type="domain" description="Carrier" evidence="1">
    <location>
        <begin position="3"/>
        <end position="84"/>
    </location>
</feature>
<sequence>MSDPLIPRLKQLIITTLKLEDVTPEELTDDEPLIGSGMNLDSIDALELVVVLEKEFGIKITSSEESREALASVAQLAAFIRARAEPGRLPEA</sequence>
<organism evidence="2 3">
    <name type="scientific">Synoicihabitans lomoniglobus</name>
    <dbReference type="NCBI Taxonomy" id="2909285"/>
    <lineage>
        <taxon>Bacteria</taxon>
        <taxon>Pseudomonadati</taxon>
        <taxon>Verrucomicrobiota</taxon>
        <taxon>Opitutia</taxon>
        <taxon>Opitutales</taxon>
        <taxon>Opitutaceae</taxon>
        <taxon>Synoicihabitans</taxon>
    </lineage>
</organism>
<proteinExistence type="predicted"/>
<gene>
    <name evidence="2" type="ORF">PXH66_19110</name>
</gene>
<dbReference type="PROSITE" id="PS50075">
    <property type="entry name" value="CARRIER"/>
    <property type="match status" value="1"/>
</dbReference>
<evidence type="ECO:0000313" key="2">
    <source>
        <dbReference type="EMBL" id="WED64454.1"/>
    </source>
</evidence>
<dbReference type="EMBL" id="CP119075">
    <property type="protein sequence ID" value="WED64454.1"/>
    <property type="molecule type" value="Genomic_DNA"/>
</dbReference>
<dbReference type="RefSeq" id="WP_330930913.1">
    <property type="nucleotide sequence ID" value="NZ_CP119075.1"/>
</dbReference>
<dbReference type="KEGG" id="slom:PXH66_19110"/>
<dbReference type="Gene3D" id="1.10.1200.10">
    <property type="entry name" value="ACP-like"/>
    <property type="match status" value="1"/>
</dbReference>
<dbReference type="SUPFAM" id="SSF47336">
    <property type="entry name" value="ACP-like"/>
    <property type="match status" value="1"/>
</dbReference>
<name>A0AAE9ZWN1_9BACT</name>
<evidence type="ECO:0000259" key="1">
    <source>
        <dbReference type="PROSITE" id="PS50075"/>
    </source>
</evidence>
<keyword evidence="3" id="KW-1185">Reference proteome</keyword>